<evidence type="ECO:0000313" key="2">
    <source>
        <dbReference type="EMBL" id="AKM30869.1"/>
    </source>
</evidence>
<keyword evidence="3" id="KW-1185">Reference proteome</keyword>
<evidence type="ECO:0000313" key="3">
    <source>
        <dbReference type="Proteomes" id="UP000035651"/>
    </source>
</evidence>
<dbReference type="KEGG" id="pfg:AB870_13280"/>
<evidence type="ECO:0008006" key="4">
    <source>
        <dbReference type="Google" id="ProtNLM"/>
    </source>
</evidence>
<dbReference type="Pfam" id="PF06945">
    <property type="entry name" value="DUF1289"/>
    <property type="match status" value="1"/>
</dbReference>
<organism evidence="2 3">
    <name type="scientific">Pandoraea faecigallinarum</name>
    <dbReference type="NCBI Taxonomy" id="656179"/>
    <lineage>
        <taxon>Bacteria</taxon>
        <taxon>Pseudomonadati</taxon>
        <taxon>Pseudomonadota</taxon>
        <taxon>Betaproteobacteria</taxon>
        <taxon>Burkholderiales</taxon>
        <taxon>Burkholderiaceae</taxon>
        <taxon>Pandoraea</taxon>
    </lineage>
</organism>
<name>A0A0H3WRP1_9BURK</name>
<dbReference type="PANTHER" id="PTHR35175">
    <property type="entry name" value="DUF1289 DOMAIN-CONTAINING PROTEIN"/>
    <property type="match status" value="1"/>
</dbReference>
<dbReference type="AlphaFoldDB" id="A0A0H3WRP1"/>
<dbReference type="PANTHER" id="PTHR35175:SF2">
    <property type="entry name" value="DUF1289 DOMAIN-CONTAINING PROTEIN"/>
    <property type="match status" value="1"/>
</dbReference>
<sequence length="92" mass="10190">MHPTEPPTSIASIASPVPSPCTNICRMNPATGWCSGCWRTLDEIASWSTMAEDAKRLVWSRLPARRAEHEEPPLPHRRVVARSRGTPDKDGT</sequence>
<feature type="region of interest" description="Disordered" evidence="1">
    <location>
        <begin position="65"/>
        <end position="92"/>
    </location>
</feature>
<dbReference type="Proteomes" id="UP000035651">
    <property type="component" value="Chromosome"/>
</dbReference>
<protein>
    <recommendedName>
        <fullName evidence="4">Fe-S oxidoreductase</fullName>
    </recommendedName>
</protein>
<dbReference type="EMBL" id="CP011807">
    <property type="protein sequence ID" value="AKM30869.1"/>
    <property type="molecule type" value="Genomic_DNA"/>
</dbReference>
<evidence type="ECO:0000256" key="1">
    <source>
        <dbReference type="SAM" id="MobiDB-lite"/>
    </source>
</evidence>
<dbReference type="OrthoDB" id="8911262at2"/>
<dbReference type="InterPro" id="IPR010710">
    <property type="entry name" value="DUF1289"/>
</dbReference>
<proteinExistence type="predicted"/>
<reference evidence="2" key="1">
    <citation type="submission" date="2016-06" db="EMBL/GenBank/DDBJ databases">
        <title>Complete Genome Sequence of Pandoraea faecigallinarum DSM-23572.</title>
        <authorList>
            <person name="Yong D."/>
            <person name="Ee R."/>
            <person name="Lim Y.-L."/>
            <person name="Yin W.-F."/>
            <person name="Chan K.-G."/>
        </authorList>
    </citation>
    <scope>NUCLEOTIDE SEQUENCE</scope>
    <source>
        <strain evidence="2">DSM 23572</strain>
    </source>
</reference>
<feature type="compositionally biased region" description="Basic and acidic residues" evidence="1">
    <location>
        <begin position="65"/>
        <end position="74"/>
    </location>
</feature>
<accession>A0A0H3WRP1</accession>
<gene>
    <name evidence="2" type="ORF">AB870_13280</name>
</gene>
<dbReference type="PATRIC" id="fig|656179.3.peg.2827"/>
<dbReference type="STRING" id="656179.AB870_13280"/>